<keyword evidence="2" id="KW-0813">Transport</keyword>
<dbReference type="Pfam" id="PF13416">
    <property type="entry name" value="SBP_bac_8"/>
    <property type="match status" value="1"/>
</dbReference>
<evidence type="ECO:0000256" key="2">
    <source>
        <dbReference type="ARBA" id="ARBA00022448"/>
    </source>
</evidence>
<protein>
    <submittedName>
        <fullName evidence="5">ABC transporter substrate-binding protein</fullName>
    </submittedName>
</protein>
<gene>
    <name evidence="5" type="ORF">BSCA_0443</name>
</gene>
<dbReference type="PROSITE" id="PS01037">
    <property type="entry name" value="SBP_BACTERIAL_1"/>
    <property type="match status" value="1"/>
</dbReference>
<dbReference type="Gene3D" id="3.40.190.10">
    <property type="entry name" value="Periplasmic binding protein-like II"/>
    <property type="match status" value="1"/>
</dbReference>
<organism evidence="5 6">
    <name type="scientific">Bifidobacterium scardovii</name>
    <dbReference type="NCBI Taxonomy" id="158787"/>
    <lineage>
        <taxon>Bacteria</taxon>
        <taxon>Bacillati</taxon>
        <taxon>Actinomycetota</taxon>
        <taxon>Actinomycetes</taxon>
        <taxon>Bifidobacteriales</taxon>
        <taxon>Bifidobacteriaceae</taxon>
        <taxon>Bifidobacterium</taxon>
    </lineage>
</organism>
<dbReference type="OrthoDB" id="9763054at2"/>
<name>A0A087D3K6_9BIFI</name>
<evidence type="ECO:0000256" key="4">
    <source>
        <dbReference type="SAM" id="SignalP"/>
    </source>
</evidence>
<dbReference type="GO" id="GO:0015768">
    <property type="term" value="P:maltose transport"/>
    <property type="evidence" value="ECO:0007669"/>
    <property type="project" value="TreeGrafter"/>
</dbReference>
<reference evidence="5 6" key="1">
    <citation type="submission" date="2014-03" db="EMBL/GenBank/DDBJ databases">
        <title>Genomics of Bifidobacteria.</title>
        <authorList>
            <person name="Ventura M."/>
            <person name="Milani C."/>
            <person name="Lugli G.A."/>
        </authorList>
    </citation>
    <scope>NUCLEOTIDE SEQUENCE [LARGE SCALE GENOMIC DNA]</scope>
    <source>
        <strain evidence="5 6">LMG 21589</strain>
    </source>
</reference>
<dbReference type="GO" id="GO:0055085">
    <property type="term" value="P:transmembrane transport"/>
    <property type="evidence" value="ECO:0007669"/>
    <property type="project" value="InterPro"/>
</dbReference>
<sequence>MNKAQGILRRISAITAVMALGIGGLAACGSSNADPAKGKVYYINSKPEVADIWQDVADQYTKETGVEVIVETAAAGTLDQTLKSELAKSEAPTLLTINGFDSYARYKSHLADISGSDAYQLLTDEGKVYANGDGKAVYTIPFAAEYYGMIYNKKILKDYIAKDYAVINSVDDIKDFKTFKKVCDSMQEHKDDLGLEGAISNAGLDASDTYRFASHLSRIPLFYEYKDAGTTFEQNIKGTYLDDMKNIWDLYLKDSTVQPTELSSKTYEDSTAEFATGQTAFYQNGVWSYTQIKDNDVADENLGMLPLYIGAPGESAYGPASIYDASWGVNKDSSDKDKQATLDFLKWLVNSDEGKKALSQDMGFSAPYTTFGKDDQPNNPLITAALEYQEKNIPFIRSFALPSGHWGDELANALLDYTQGASDWSTVKKAYVDNWSSEWQNNKETNGSLPESQPFKG</sequence>
<dbReference type="AlphaFoldDB" id="A0A087D3K6"/>
<dbReference type="EMBL" id="JGZO01000034">
    <property type="protein sequence ID" value="KFI90106.1"/>
    <property type="molecule type" value="Genomic_DNA"/>
</dbReference>
<dbReference type="InterPro" id="IPR006061">
    <property type="entry name" value="SBP_1_CS"/>
</dbReference>
<dbReference type="PANTHER" id="PTHR30061:SF50">
    <property type="entry name" value="MALTOSE_MALTODEXTRIN-BINDING PERIPLASMIC PROTEIN"/>
    <property type="match status" value="1"/>
</dbReference>
<evidence type="ECO:0000313" key="5">
    <source>
        <dbReference type="EMBL" id="KFI90106.1"/>
    </source>
</evidence>
<dbReference type="InterPro" id="IPR006059">
    <property type="entry name" value="SBP"/>
</dbReference>
<proteinExistence type="inferred from homology"/>
<dbReference type="PROSITE" id="PS51257">
    <property type="entry name" value="PROKAR_LIPOPROTEIN"/>
    <property type="match status" value="1"/>
</dbReference>
<accession>A0A087D3K6</accession>
<dbReference type="SUPFAM" id="SSF53850">
    <property type="entry name" value="Periplasmic binding protein-like II"/>
    <property type="match status" value="1"/>
</dbReference>
<dbReference type="GO" id="GO:0055052">
    <property type="term" value="C:ATP-binding cassette (ABC) transporter complex, substrate-binding subunit-containing"/>
    <property type="evidence" value="ECO:0007669"/>
    <property type="project" value="TreeGrafter"/>
</dbReference>
<evidence type="ECO:0000256" key="3">
    <source>
        <dbReference type="ARBA" id="ARBA00022729"/>
    </source>
</evidence>
<dbReference type="RefSeq" id="WP_046726042.1">
    <property type="nucleotide sequence ID" value="NZ_CAUPKV010000019.1"/>
</dbReference>
<keyword evidence="6" id="KW-1185">Reference proteome</keyword>
<feature type="signal peptide" evidence="4">
    <location>
        <begin position="1"/>
        <end position="33"/>
    </location>
</feature>
<evidence type="ECO:0000313" key="6">
    <source>
        <dbReference type="Proteomes" id="UP000029033"/>
    </source>
</evidence>
<dbReference type="eggNOG" id="COG1653">
    <property type="taxonomic scope" value="Bacteria"/>
</dbReference>
<comment type="caution">
    <text evidence="5">The sequence shown here is derived from an EMBL/GenBank/DDBJ whole genome shotgun (WGS) entry which is preliminary data.</text>
</comment>
<dbReference type="PANTHER" id="PTHR30061">
    <property type="entry name" value="MALTOSE-BINDING PERIPLASMIC PROTEIN"/>
    <property type="match status" value="1"/>
</dbReference>
<dbReference type="Proteomes" id="UP000029033">
    <property type="component" value="Unassembled WGS sequence"/>
</dbReference>
<dbReference type="GO" id="GO:0042956">
    <property type="term" value="P:maltodextrin transmembrane transport"/>
    <property type="evidence" value="ECO:0007669"/>
    <property type="project" value="TreeGrafter"/>
</dbReference>
<feature type="chain" id="PRO_5001819791" evidence="4">
    <location>
        <begin position="34"/>
        <end position="457"/>
    </location>
</feature>
<keyword evidence="3 4" id="KW-0732">Signal</keyword>
<dbReference type="GeneID" id="85166876"/>
<dbReference type="STRING" id="158787.BSCA_0443"/>
<evidence type="ECO:0000256" key="1">
    <source>
        <dbReference type="ARBA" id="ARBA00008520"/>
    </source>
</evidence>
<dbReference type="GO" id="GO:1901982">
    <property type="term" value="F:maltose binding"/>
    <property type="evidence" value="ECO:0007669"/>
    <property type="project" value="TreeGrafter"/>
</dbReference>
<comment type="similarity">
    <text evidence="1">Belongs to the bacterial solute-binding protein 1 family.</text>
</comment>